<dbReference type="InterPro" id="IPR002227">
    <property type="entry name" value="Tyrosinase_Cu-bd"/>
</dbReference>
<dbReference type="RefSeq" id="XP_060334160.1">
    <property type="nucleotide sequence ID" value="XM_060472381.1"/>
</dbReference>
<dbReference type="AlphaFoldDB" id="A0AA39NBN4"/>
<dbReference type="InterPro" id="IPR008922">
    <property type="entry name" value="Di-copper_centre_dom_sf"/>
</dbReference>
<dbReference type="PROSITE" id="PS00498">
    <property type="entry name" value="TYROSINASE_2"/>
    <property type="match status" value="1"/>
</dbReference>
<evidence type="ECO:0000256" key="2">
    <source>
        <dbReference type="ARBA" id="ARBA00023008"/>
    </source>
</evidence>
<dbReference type="PANTHER" id="PTHR11474:SF126">
    <property type="entry name" value="TYROSINASE-LIKE PROTEIN TYR-1-RELATED"/>
    <property type="match status" value="1"/>
</dbReference>
<proteinExistence type="predicted"/>
<keyword evidence="5" id="KW-1185">Reference proteome</keyword>
<evidence type="ECO:0000256" key="1">
    <source>
        <dbReference type="ARBA" id="ARBA00022723"/>
    </source>
</evidence>
<name>A0AA39NBN4_ARMTA</name>
<organism evidence="4 5">
    <name type="scientific">Armillaria tabescens</name>
    <name type="common">Ringless honey mushroom</name>
    <name type="synonym">Agaricus tabescens</name>
    <dbReference type="NCBI Taxonomy" id="1929756"/>
    <lineage>
        <taxon>Eukaryota</taxon>
        <taxon>Fungi</taxon>
        <taxon>Dikarya</taxon>
        <taxon>Basidiomycota</taxon>
        <taxon>Agaricomycotina</taxon>
        <taxon>Agaricomycetes</taxon>
        <taxon>Agaricomycetidae</taxon>
        <taxon>Agaricales</taxon>
        <taxon>Marasmiineae</taxon>
        <taxon>Physalacriaceae</taxon>
        <taxon>Desarmillaria</taxon>
    </lineage>
</organism>
<evidence type="ECO:0000259" key="3">
    <source>
        <dbReference type="PROSITE" id="PS00498"/>
    </source>
</evidence>
<dbReference type="Proteomes" id="UP001175211">
    <property type="component" value="Unassembled WGS sequence"/>
</dbReference>
<keyword evidence="1" id="KW-0479">Metal-binding</keyword>
<dbReference type="Gene3D" id="1.10.1280.10">
    <property type="entry name" value="Di-copper center containing domain from catechol oxidase"/>
    <property type="match status" value="1"/>
</dbReference>
<feature type="domain" description="Tyrosinase copper-binding" evidence="3">
    <location>
        <begin position="125"/>
        <end position="136"/>
    </location>
</feature>
<reference evidence="4" key="1">
    <citation type="submission" date="2023-06" db="EMBL/GenBank/DDBJ databases">
        <authorList>
            <consortium name="Lawrence Berkeley National Laboratory"/>
            <person name="Ahrendt S."/>
            <person name="Sahu N."/>
            <person name="Indic B."/>
            <person name="Wong-Bajracharya J."/>
            <person name="Merenyi Z."/>
            <person name="Ke H.-M."/>
            <person name="Monk M."/>
            <person name="Kocsube S."/>
            <person name="Drula E."/>
            <person name="Lipzen A."/>
            <person name="Balint B."/>
            <person name="Henrissat B."/>
            <person name="Andreopoulos B."/>
            <person name="Martin F.M."/>
            <person name="Harder C.B."/>
            <person name="Rigling D."/>
            <person name="Ford K.L."/>
            <person name="Foster G.D."/>
            <person name="Pangilinan J."/>
            <person name="Papanicolaou A."/>
            <person name="Barry K."/>
            <person name="LaButti K."/>
            <person name="Viragh M."/>
            <person name="Koriabine M."/>
            <person name="Yan M."/>
            <person name="Riley R."/>
            <person name="Champramary S."/>
            <person name="Plett K.L."/>
            <person name="Tsai I.J."/>
            <person name="Slot J."/>
            <person name="Sipos G."/>
            <person name="Plett J."/>
            <person name="Nagy L.G."/>
            <person name="Grigoriev I.V."/>
        </authorList>
    </citation>
    <scope>NUCLEOTIDE SEQUENCE</scope>
    <source>
        <strain evidence="4">CCBAS 213</strain>
    </source>
</reference>
<dbReference type="GeneID" id="85355929"/>
<dbReference type="EMBL" id="JAUEPS010000009">
    <property type="protein sequence ID" value="KAK0462548.1"/>
    <property type="molecule type" value="Genomic_DNA"/>
</dbReference>
<dbReference type="InterPro" id="IPR050316">
    <property type="entry name" value="Tyrosinase/Hemocyanin"/>
</dbReference>
<evidence type="ECO:0000313" key="4">
    <source>
        <dbReference type="EMBL" id="KAK0462548.1"/>
    </source>
</evidence>
<gene>
    <name evidence="4" type="ORF">EV420DRAFT_1525493</name>
</gene>
<sequence length="208" mass="23035">MRNECGYVGRMPYWNEAPDAGAFNESALVVEFGGEGCKENNYAVVDGPFANTTLHLGPGETNTPHLLTRKCDWWNSTRVGQTFVDAANARTTLAGFQSLLFATVHLDGHNAVGGDMTDIQTAPNDPLFWLHHSYIDYLWWKWQGNNETRIYDPEGAGYETQVEPLTGFVETKEATVLNMFGVLPNGTACIQCCRIASEFSPSDRSDKS</sequence>
<dbReference type="Pfam" id="PF00264">
    <property type="entry name" value="Tyrosinase"/>
    <property type="match status" value="1"/>
</dbReference>
<comment type="caution">
    <text evidence="4">The sequence shown here is derived from an EMBL/GenBank/DDBJ whole genome shotgun (WGS) entry which is preliminary data.</text>
</comment>
<dbReference type="SUPFAM" id="SSF48056">
    <property type="entry name" value="Di-copper centre-containing domain"/>
    <property type="match status" value="1"/>
</dbReference>
<dbReference type="GO" id="GO:0046872">
    <property type="term" value="F:metal ion binding"/>
    <property type="evidence" value="ECO:0007669"/>
    <property type="project" value="UniProtKB-KW"/>
</dbReference>
<protein>
    <recommendedName>
        <fullName evidence="3">Tyrosinase copper-binding domain-containing protein</fullName>
    </recommendedName>
</protein>
<evidence type="ECO:0000313" key="5">
    <source>
        <dbReference type="Proteomes" id="UP001175211"/>
    </source>
</evidence>
<keyword evidence="2" id="KW-0186">Copper</keyword>
<dbReference type="GO" id="GO:0016491">
    <property type="term" value="F:oxidoreductase activity"/>
    <property type="evidence" value="ECO:0007669"/>
    <property type="project" value="InterPro"/>
</dbReference>
<dbReference type="PANTHER" id="PTHR11474">
    <property type="entry name" value="TYROSINASE FAMILY MEMBER"/>
    <property type="match status" value="1"/>
</dbReference>
<accession>A0AA39NBN4</accession>